<dbReference type="GO" id="GO:0004729">
    <property type="term" value="F:oxygen-dependent protoporphyrinogen oxidase activity"/>
    <property type="evidence" value="ECO:0007669"/>
    <property type="project" value="UniProtKB-EC"/>
</dbReference>
<dbReference type="SUPFAM" id="SSF51905">
    <property type="entry name" value="FAD/NAD(P)-binding domain"/>
    <property type="match status" value="1"/>
</dbReference>
<dbReference type="Pfam" id="PF01593">
    <property type="entry name" value="Amino_oxidase"/>
    <property type="match status" value="1"/>
</dbReference>
<gene>
    <name evidence="2" type="ORF">BJ981_002572</name>
</gene>
<accession>A0A7W9DPZ3</accession>
<name>A0A7W9DPZ3_9ACTN</name>
<dbReference type="Proteomes" id="UP000588112">
    <property type="component" value="Unassembled WGS sequence"/>
</dbReference>
<dbReference type="InterPro" id="IPR036188">
    <property type="entry name" value="FAD/NAD-bd_sf"/>
</dbReference>
<organism evidence="2 3">
    <name type="scientific">Sphaerisporangium krabiense</name>
    <dbReference type="NCBI Taxonomy" id="763782"/>
    <lineage>
        <taxon>Bacteria</taxon>
        <taxon>Bacillati</taxon>
        <taxon>Actinomycetota</taxon>
        <taxon>Actinomycetes</taxon>
        <taxon>Streptosporangiales</taxon>
        <taxon>Streptosporangiaceae</taxon>
        <taxon>Sphaerisporangium</taxon>
    </lineage>
</organism>
<sequence length="454" mass="49144">MNAENHDVIIVGGGVAGLSALWQLRHRDVVLLEADERLGGRLMSLPRGDYWMNLGAHLFPGAGSHVERMTSALGLETIGIPGAKFALTFAGRVYANKRVETYPFTLPLSLRERVALANVGLRAVGAVKVWQDTQRERPGWAATRFGGYLANRSFRELIGRPPARVDGIFRAAGHRAASELEDQSAGTGGALFGGVWAGRKSLLSYNLHGGSGRLGEAMAAELGHLVRYGASVTRVREAGGHVTVTLRENGEEKTLRARQVIMATPAYVSHRVVEGLPGDVADVLADVRYGPFVSAGVITTERGPMPWDHIYALTATEQSFDMLFNHANPLRVGRARRPGGSLMVYAGGDGARRMLDLEDSGVESRYADDLVAVFPQLRGNLGEIRIQRWEHGIPYRRPGFSFEPMLRHSRRTDVGVHFCGDYFGDLGNMELAAASGFRAALRAGVALGANAGRP</sequence>
<dbReference type="AlphaFoldDB" id="A0A7W9DPZ3"/>
<dbReference type="InterPro" id="IPR002937">
    <property type="entry name" value="Amino_oxidase"/>
</dbReference>
<proteinExistence type="predicted"/>
<feature type="domain" description="Amine oxidase" evidence="1">
    <location>
        <begin position="15"/>
        <end position="440"/>
    </location>
</feature>
<evidence type="ECO:0000313" key="3">
    <source>
        <dbReference type="Proteomes" id="UP000588112"/>
    </source>
</evidence>
<keyword evidence="2" id="KW-0560">Oxidoreductase</keyword>
<dbReference type="RefSeq" id="WP_184611126.1">
    <property type="nucleotide sequence ID" value="NZ_BOOS01000069.1"/>
</dbReference>
<dbReference type="InterPro" id="IPR050464">
    <property type="entry name" value="Zeta_carotene_desat/Oxidored"/>
</dbReference>
<comment type="caution">
    <text evidence="2">The sequence shown here is derived from an EMBL/GenBank/DDBJ whole genome shotgun (WGS) entry which is preliminary data.</text>
</comment>
<dbReference type="EMBL" id="JACHBR010000001">
    <property type="protein sequence ID" value="MBB5626873.1"/>
    <property type="molecule type" value="Genomic_DNA"/>
</dbReference>
<protein>
    <submittedName>
        <fullName evidence="2">Oxygen-dependent protoporphyrinogen oxidase</fullName>
        <ecNumber evidence="2">1.3.3.4</ecNumber>
    </submittedName>
</protein>
<keyword evidence="3" id="KW-1185">Reference proteome</keyword>
<dbReference type="PANTHER" id="PTHR42923">
    <property type="entry name" value="PROTOPORPHYRINOGEN OXIDASE"/>
    <property type="match status" value="1"/>
</dbReference>
<evidence type="ECO:0000259" key="1">
    <source>
        <dbReference type="Pfam" id="PF01593"/>
    </source>
</evidence>
<reference evidence="2 3" key="1">
    <citation type="submission" date="2020-08" db="EMBL/GenBank/DDBJ databases">
        <title>Sequencing the genomes of 1000 actinobacteria strains.</title>
        <authorList>
            <person name="Klenk H.-P."/>
        </authorList>
    </citation>
    <scope>NUCLEOTIDE SEQUENCE [LARGE SCALE GENOMIC DNA]</scope>
    <source>
        <strain evidence="2 3">DSM 45790</strain>
    </source>
</reference>
<evidence type="ECO:0000313" key="2">
    <source>
        <dbReference type="EMBL" id="MBB5626873.1"/>
    </source>
</evidence>
<dbReference type="EC" id="1.3.3.4" evidence="2"/>
<dbReference type="Gene3D" id="3.50.50.60">
    <property type="entry name" value="FAD/NAD(P)-binding domain"/>
    <property type="match status" value="1"/>
</dbReference>